<accession>A0A392Q5A1</accession>
<dbReference type="AlphaFoldDB" id="A0A392Q5A1"/>
<dbReference type="EMBL" id="LXQA010112861">
    <property type="protein sequence ID" value="MCI19019.1"/>
    <property type="molecule type" value="Genomic_DNA"/>
</dbReference>
<dbReference type="Proteomes" id="UP000265520">
    <property type="component" value="Unassembled WGS sequence"/>
</dbReference>
<organism evidence="1 2">
    <name type="scientific">Trifolium medium</name>
    <dbReference type="NCBI Taxonomy" id="97028"/>
    <lineage>
        <taxon>Eukaryota</taxon>
        <taxon>Viridiplantae</taxon>
        <taxon>Streptophyta</taxon>
        <taxon>Embryophyta</taxon>
        <taxon>Tracheophyta</taxon>
        <taxon>Spermatophyta</taxon>
        <taxon>Magnoliopsida</taxon>
        <taxon>eudicotyledons</taxon>
        <taxon>Gunneridae</taxon>
        <taxon>Pentapetalae</taxon>
        <taxon>rosids</taxon>
        <taxon>fabids</taxon>
        <taxon>Fabales</taxon>
        <taxon>Fabaceae</taxon>
        <taxon>Papilionoideae</taxon>
        <taxon>50 kb inversion clade</taxon>
        <taxon>NPAAA clade</taxon>
        <taxon>Hologalegina</taxon>
        <taxon>IRL clade</taxon>
        <taxon>Trifolieae</taxon>
        <taxon>Trifolium</taxon>
    </lineage>
</organism>
<protein>
    <submittedName>
        <fullName evidence="1">Uncharacterized protein</fullName>
    </submittedName>
</protein>
<feature type="non-terminal residue" evidence="1">
    <location>
        <position position="1"/>
    </location>
</feature>
<sequence>GIWRIAPFNPQQQNFSLPVARRAKWYGALRRQNDEATLAFWKLRVAQDR</sequence>
<reference evidence="1 2" key="1">
    <citation type="journal article" date="2018" name="Front. Plant Sci.">
        <title>Red Clover (Trifolium pratense) and Zigzag Clover (T. medium) - A Picture of Genomic Similarities and Differences.</title>
        <authorList>
            <person name="Dluhosova J."/>
            <person name="Istvanek J."/>
            <person name="Nedelnik J."/>
            <person name="Repkova J."/>
        </authorList>
    </citation>
    <scope>NUCLEOTIDE SEQUENCE [LARGE SCALE GENOMIC DNA]</scope>
    <source>
        <strain evidence="2">cv. 10/8</strain>
        <tissue evidence="1">Leaf</tissue>
    </source>
</reference>
<evidence type="ECO:0000313" key="2">
    <source>
        <dbReference type="Proteomes" id="UP000265520"/>
    </source>
</evidence>
<evidence type="ECO:0000313" key="1">
    <source>
        <dbReference type="EMBL" id="MCI19019.1"/>
    </source>
</evidence>
<proteinExistence type="predicted"/>
<name>A0A392Q5A1_9FABA</name>
<keyword evidence="2" id="KW-1185">Reference proteome</keyword>
<comment type="caution">
    <text evidence="1">The sequence shown here is derived from an EMBL/GenBank/DDBJ whole genome shotgun (WGS) entry which is preliminary data.</text>
</comment>